<protein>
    <submittedName>
        <fullName evidence="1">Sterigmatocystin 8-O-methyltransferase</fullName>
    </submittedName>
</protein>
<keyword evidence="1" id="KW-0489">Methyltransferase</keyword>
<dbReference type="OrthoDB" id="5282072at2759"/>
<gene>
    <name evidence="1" type="ORF">FTJAE_2000</name>
</gene>
<dbReference type="RefSeq" id="XP_037210960.1">
    <property type="nucleotide sequence ID" value="XM_037348150.1"/>
</dbReference>
<proteinExistence type="predicted"/>
<sequence>MLATLQETTKASTIDLSKKEYFIRYALYTISLLESRLDAADNSWFPLLSKYNQELDKREEVHSQLRQTCHKASEILNIARESKDAQFRDNVPKVLTKLWKEVEPTFDDEAALLNGIGPRVLQEDLGRIEEEDKIRRLALMKKDGHLWCATYLMRSLTVEERQQFPPGVPNIAKSAMLAAGNWKFSREFQFAPSFTSSAENNVKAFIK</sequence>
<organism evidence="1 2">
    <name type="scientific">Fusarium tjaetaba</name>
    <dbReference type="NCBI Taxonomy" id="1567544"/>
    <lineage>
        <taxon>Eukaryota</taxon>
        <taxon>Fungi</taxon>
        <taxon>Dikarya</taxon>
        <taxon>Ascomycota</taxon>
        <taxon>Pezizomycotina</taxon>
        <taxon>Sordariomycetes</taxon>
        <taxon>Hypocreomycetidae</taxon>
        <taxon>Hypocreales</taxon>
        <taxon>Nectriaceae</taxon>
        <taxon>Fusarium</taxon>
        <taxon>Fusarium fujikuroi species complex</taxon>
    </lineage>
</organism>
<evidence type="ECO:0000313" key="1">
    <source>
        <dbReference type="EMBL" id="KAF5646710.1"/>
    </source>
</evidence>
<comment type="caution">
    <text evidence="1">The sequence shown here is derived from an EMBL/GenBank/DDBJ whole genome shotgun (WGS) entry which is preliminary data.</text>
</comment>
<dbReference type="GeneID" id="59300420"/>
<keyword evidence="1" id="KW-0808">Transferase</keyword>
<dbReference type="GO" id="GO:0032259">
    <property type="term" value="P:methylation"/>
    <property type="evidence" value="ECO:0007669"/>
    <property type="project" value="UniProtKB-KW"/>
</dbReference>
<accession>A0A8H5S8X9</accession>
<dbReference type="GO" id="GO:0008168">
    <property type="term" value="F:methyltransferase activity"/>
    <property type="evidence" value="ECO:0007669"/>
    <property type="project" value="UniProtKB-KW"/>
</dbReference>
<dbReference type="AlphaFoldDB" id="A0A8H5S8X9"/>
<reference evidence="1 2" key="1">
    <citation type="submission" date="2020-05" db="EMBL/GenBank/DDBJ databases">
        <title>Identification and distribution of gene clusters putatively required for synthesis of sphingolipid metabolism inhibitors in phylogenetically diverse species of the filamentous fungus Fusarium.</title>
        <authorList>
            <person name="Kim H.-S."/>
            <person name="Busman M."/>
            <person name="Brown D.W."/>
            <person name="Divon H."/>
            <person name="Uhlig S."/>
            <person name="Proctor R.H."/>
        </authorList>
    </citation>
    <scope>NUCLEOTIDE SEQUENCE [LARGE SCALE GENOMIC DNA]</scope>
    <source>
        <strain evidence="1 2">NRRL 66243</strain>
    </source>
</reference>
<keyword evidence="2" id="KW-1185">Reference proteome</keyword>
<name>A0A8H5S8X9_9HYPO</name>
<dbReference type="EMBL" id="JAAQRI010000035">
    <property type="protein sequence ID" value="KAF5646710.1"/>
    <property type="molecule type" value="Genomic_DNA"/>
</dbReference>
<dbReference type="Proteomes" id="UP000530670">
    <property type="component" value="Unassembled WGS sequence"/>
</dbReference>
<evidence type="ECO:0000313" key="2">
    <source>
        <dbReference type="Proteomes" id="UP000530670"/>
    </source>
</evidence>